<proteinExistence type="predicted"/>
<reference evidence="1 2" key="1">
    <citation type="submission" date="2022-01" db="EMBL/GenBank/DDBJ databases">
        <title>A chromosomal length assembly of Cordylochernes scorpioides.</title>
        <authorList>
            <person name="Zeh D."/>
            <person name="Zeh J."/>
        </authorList>
    </citation>
    <scope>NUCLEOTIDE SEQUENCE [LARGE SCALE GENOMIC DNA]</scope>
    <source>
        <strain evidence="1">IN4F17</strain>
        <tissue evidence="1">Whole Body</tissue>
    </source>
</reference>
<sequence>MDRSDLLHGQDTTINTKQDIHTDKASQLAGIGFETKLLTPRAAALHTQDRGHCDFCDRDVWRHLRLFIGHDNNKILAWTQSSSFTYPR</sequence>
<evidence type="ECO:0000313" key="1">
    <source>
        <dbReference type="EMBL" id="UYV63630.1"/>
    </source>
</evidence>
<dbReference type="EMBL" id="CP092864">
    <property type="protein sequence ID" value="UYV63630.1"/>
    <property type="molecule type" value="Genomic_DNA"/>
</dbReference>
<name>A0ABY6K8P1_9ARAC</name>
<dbReference type="Proteomes" id="UP001235939">
    <property type="component" value="Chromosome 02"/>
</dbReference>
<protein>
    <submittedName>
        <fullName evidence="1">Uncharacterized protein</fullName>
    </submittedName>
</protein>
<organism evidence="1 2">
    <name type="scientific">Cordylochernes scorpioides</name>
    <dbReference type="NCBI Taxonomy" id="51811"/>
    <lineage>
        <taxon>Eukaryota</taxon>
        <taxon>Metazoa</taxon>
        <taxon>Ecdysozoa</taxon>
        <taxon>Arthropoda</taxon>
        <taxon>Chelicerata</taxon>
        <taxon>Arachnida</taxon>
        <taxon>Pseudoscorpiones</taxon>
        <taxon>Cheliferoidea</taxon>
        <taxon>Chernetidae</taxon>
        <taxon>Cordylochernes</taxon>
    </lineage>
</organism>
<gene>
    <name evidence="1" type="ORF">LAZ67_2005071</name>
</gene>
<accession>A0ABY6K8P1</accession>
<evidence type="ECO:0000313" key="2">
    <source>
        <dbReference type="Proteomes" id="UP001235939"/>
    </source>
</evidence>
<keyword evidence="2" id="KW-1185">Reference proteome</keyword>